<organism evidence="1 2">
    <name type="scientific">Mycobacterium paraffinicum</name>
    <dbReference type="NCBI Taxonomy" id="53378"/>
    <lineage>
        <taxon>Bacteria</taxon>
        <taxon>Bacillati</taxon>
        <taxon>Actinomycetota</taxon>
        <taxon>Actinomycetes</taxon>
        <taxon>Mycobacteriales</taxon>
        <taxon>Mycobacteriaceae</taxon>
        <taxon>Mycobacterium</taxon>
    </lineage>
</organism>
<name>A0A1Q4I321_9MYCO</name>
<reference evidence="1 2" key="1">
    <citation type="submission" date="2016-11" db="EMBL/GenBank/DDBJ databases">
        <title>Genome sequences of unsequenced Mycobacteria.</title>
        <authorList>
            <person name="Greninger A.L."/>
            <person name="Fang F."/>
            <person name="Jerome K.R."/>
        </authorList>
    </citation>
    <scope>NUCLEOTIDE SEQUENCE [LARGE SCALE GENOMIC DNA]</scope>
    <source>
        <strain evidence="1 2">M11</strain>
    </source>
</reference>
<gene>
    <name evidence="1" type="ORF">BRW65_01485</name>
</gene>
<comment type="caution">
    <text evidence="1">The sequence shown here is derived from an EMBL/GenBank/DDBJ whole genome shotgun (WGS) entry which is preliminary data.</text>
</comment>
<protein>
    <submittedName>
        <fullName evidence="1">Uncharacterized protein</fullName>
    </submittedName>
</protein>
<sequence length="276" mass="29023">MAGAPAHSLPLIVAAVEAMAEPEFNLSALNATTGSVVPAILVNGPSRDFYGIPYDAGCFGGVAAAAPAIGRAVRLIMRNIGGQLINVTSQAVFGQPGRVCGIVVGEWEERSPWAPLAERRGGVKGDAVTVYGAMGTTNIADMEADDGRTLLEMLGKGLAQVGANGFLPQAAFSEVFLAINPTWADLIARDVPAIDDVQQLLWDAAALPISWFPPRYRMGIEAVGRLRADGRVHLVQHPEDVVTMVCGGLGSLHAMAMHSWGDTRTVTRQISTVAVD</sequence>
<dbReference type="EMBL" id="MPNT01000001">
    <property type="protein sequence ID" value="OJZ76372.1"/>
    <property type="molecule type" value="Genomic_DNA"/>
</dbReference>
<evidence type="ECO:0000313" key="2">
    <source>
        <dbReference type="Proteomes" id="UP000186438"/>
    </source>
</evidence>
<accession>A0A1Q4I321</accession>
<evidence type="ECO:0000313" key="1">
    <source>
        <dbReference type="EMBL" id="OJZ76372.1"/>
    </source>
</evidence>
<proteinExistence type="predicted"/>
<keyword evidence="2" id="KW-1185">Reference proteome</keyword>
<dbReference type="AlphaFoldDB" id="A0A1Q4I321"/>
<dbReference type="STRING" id="53378.BRW65_01485"/>
<dbReference type="Proteomes" id="UP000186438">
    <property type="component" value="Unassembled WGS sequence"/>
</dbReference>